<evidence type="ECO:0000313" key="3">
    <source>
        <dbReference type="EMBL" id="MDQ0438814.1"/>
    </source>
</evidence>
<feature type="transmembrane region" description="Helical" evidence="2">
    <location>
        <begin position="37"/>
        <end position="64"/>
    </location>
</feature>
<accession>A0ABU0H912</accession>
<keyword evidence="2" id="KW-0472">Membrane</keyword>
<evidence type="ECO:0000313" key="4">
    <source>
        <dbReference type="Proteomes" id="UP001241603"/>
    </source>
</evidence>
<feature type="compositionally biased region" description="Polar residues" evidence="1">
    <location>
        <begin position="124"/>
        <end position="133"/>
    </location>
</feature>
<keyword evidence="2" id="KW-0812">Transmembrane</keyword>
<keyword evidence="2" id="KW-1133">Transmembrane helix</keyword>
<feature type="region of interest" description="Disordered" evidence="1">
    <location>
        <begin position="114"/>
        <end position="133"/>
    </location>
</feature>
<dbReference type="Proteomes" id="UP001241603">
    <property type="component" value="Unassembled WGS sequence"/>
</dbReference>
<reference evidence="3 4" key="1">
    <citation type="submission" date="2023-07" db="EMBL/GenBank/DDBJ databases">
        <title>Genomic Encyclopedia of Type Strains, Phase IV (KMG-IV): sequencing the most valuable type-strain genomes for metagenomic binning, comparative biology and taxonomic classification.</title>
        <authorList>
            <person name="Goeker M."/>
        </authorList>
    </citation>
    <scope>NUCLEOTIDE SEQUENCE [LARGE SCALE GENOMIC DNA]</scope>
    <source>
        <strain evidence="3 4">B6-8</strain>
    </source>
</reference>
<evidence type="ECO:0000256" key="2">
    <source>
        <dbReference type="SAM" id="Phobius"/>
    </source>
</evidence>
<dbReference type="EMBL" id="JAUSVO010000004">
    <property type="protein sequence ID" value="MDQ0438814.1"/>
    <property type="molecule type" value="Genomic_DNA"/>
</dbReference>
<organism evidence="3 4">
    <name type="scientific">Kaistia dalseonensis</name>
    <dbReference type="NCBI Taxonomy" id="410840"/>
    <lineage>
        <taxon>Bacteria</taxon>
        <taxon>Pseudomonadati</taxon>
        <taxon>Pseudomonadota</taxon>
        <taxon>Alphaproteobacteria</taxon>
        <taxon>Hyphomicrobiales</taxon>
        <taxon>Kaistiaceae</taxon>
        <taxon>Kaistia</taxon>
    </lineage>
</organism>
<protein>
    <submittedName>
        <fullName evidence="3">Uncharacterized protein</fullName>
    </submittedName>
</protein>
<dbReference type="RefSeq" id="WP_266349702.1">
    <property type="nucleotide sequence ID" value="NZ_JAPKNG010000004.1"/>
</dbReference>
<proteinExistence type="predicted"/>
<sequence length="133" mass="14225">MSGTNDREISGCSRSGGTRLTAQERGRWLKPFSTFRVLGLILLVAMGALSFGAAEAFAADYAVYEEHSPETKPMQPGANLRALNRVITQRGDAIHLDPDTGIVSLKAVTYRISGALQPSPPQQRTPASATSSH</sequence>
<gene>
    <name evidence="3" type="ORF">QO014_003209</name>
</gene>
<keyword evidence="4" id="KW-1185">Reference proteome</keyword>
<evidence type="ECO:0000256" key="1">
    <source>
        <dbReference type="SAM" id="MobiDB-lite"/>
    </source>
</evidence>
<comment type="caution">
    <text evidence="3">The sequence shown here is derived from an EMBL/GenBank/DDBJ whole genome shotgun (WGS) entry which is preliminary data.</text>
</comment>
<name>A0ABU0H912_9HYPH</name>